<evidence type="ECO:0000313" key="6">
    <source>
        <dbReference type="EMBL" id="KAG7299451.1"/>
    </source>
</evidence>
<feature type="compositionally biased region" description="Low complexity" evidence="4">
    <location>
        <begin position="178"/>
        <end position="253"/>
    </location>
</feature>
<feature type="chain" id="PRO_5047009054" evidence="5">
    <location>
        <begin position="18"/>
        <end position="253"/>
    </location>
</feature>
<evidence type="ECO:0000256" key="3">
    <source>
        <dbReference type="PROSITE-ProRule" id="PRU00497"/>
    </source>
</evidence>
<keyword evidence="7" id="KW-1185">Reference proteome</keyword>
<feature type="region of interest" description="Disordered" evidence="4">
    <location>
        <begin position="76"/>
        <end position="96"/>
    </location>
</feature>
<feature type="region of interest" description="Disordered" evidence="4">
    <location>
        <begin position="124"/>
        <end position="253"/>
    </location>
</feature>
<dbReference type="EMBL" id="JAHIBW010000022">
    <property type="protein sequence ID" value="KAG7299451.1"/>
    <property type="molecule type" value="Genomic_DNA"/>
</dbReference>
<dbReference type="InterPro" id="IPR050468">
    <property type="entry name" value="Cuticle_Struct_Prot"/>
</dbReference>
<evidence type="ECO:0000256" key="4">
    <source>
        <dbReference type="SAM" id="MobiDB-lite"/>
    </source>
</evidence>
<dbReference type="PROSITE" id="PS00233">
    <property type="entry name" value="CHIT_BIND_RR_1"/>
    <property type="match status" value="1"/>
</dbReference>
<protein>
    <submittedName>
        <fullName evidence="6">Uncharacterized protein</fullName>
    </submittedName>
</protein>
<dbReference type="Proteomes" id="UP000823941">
    <property type="component" value="Chromosome 22"/>
</dbReference>
<proteinExistence type="predicted"/>
<comment type="caution">
    <text evidence="6">The sequence shown here is derived from an EMBL/GenBank/DDBJ whole genome shotgun (WGS) entry which is preliminary data.</text>
</comment>
<feature type="compositionally biased region" description="Low complexity" evidence="4">
    <location>
        <begin position="152"/>
        <end position="171"/>
    </location>
</feature>
<gene>
    <name evidence="6" type="ORF">JYU34_016411</name>
</gene>
<evidence type="ECO:0000256" key="2">
    <source>
        <dbReference type="ARBA" id="ARBA00022729"/>
    </source>
</evidence>
<evidence type="ECO:0000313" key="7">
    <source>
        <dbReference type="Proteomes" id="UP000823941"/>
    </source>
</evidence>
<reference evidence="6 7" key="1">
    <citation type="submission" date="2021-06" db="EMBL/GenBank/DDBJ databases">
        <title>A haploid diamondback moth (Plutella xylostella L.) genome assembly resolves 31 chromosomes and identifies a diamide resistance mutation.</title>
        <authorList>
            <person name="Ward C.M."/>
            <person name="Perry K.D."/>
            <person name="Baker G."/>
            <person name="Powis K."/>
            <person name="Heckel D.G."/>
            <person name="Baxter S.W."/>
        </authorList>
    </citation>
    <scope>NUCLEOTIDE SEQUENCE [LARGE SCALE GENOMIC DNA]</scope>
    <source>
        <strain evidence="6 7">LV</strain>
        <tissue evidence="6">Single pupa</tissue>
    </source>
</reference>
<evidence type="ECO:0000256" key="1">
    <source>
        <dbReference type="ARBA" id="ARBA00022460"/>
    </source>
</evidence>
<sequence length="253" mass="25714">MFHQVAGFVFLLASVSGAPPPSPTGVVPLEKDHKTVIPILSQSEEVEANGTFKFSYETGNGIKWEEESYNKVLPKVEARSGGSGEENDSSSDEIHVQRGSYSYTAPDGTLISLSYIADENGFQPVGSHIPTPPSPLSFSFGTKDKSGRALKASDSASAPSAPVAITKAAPKPTKEASKPASSAATPTGTAEVSTTEASSAESSTTAATKADEATTAAVSTESSSSSSAEEGSSTTPAPAASTTEAEVTSTTTA</sequence>
<dbReference type="Pfam" id="PF00379">
    <property type="entry name" value="Chitin_bind_4"/>
    <property type="match status" value="1"/>
</dbReference>
<accession>A0ABQ7Q2J9</accession>
<dbReference type="PROSITE" id="PS51155">
    <property type="entry name" value="CHIT_BIND_RR_2"/>
    <property type="match status" value="1"/>
</dbReference>
<dbReference type="PANTHER" id="PTHR10380:SF241">
    <property type="entry name" value="CUTICULAR PROTEIN 47EG-RELATED"/>
    <property type="match status" value="1"/>
</dbReference>
<dbReference type="PANTHER" id="PTHR10380">
    <property type="entry name" value="CUTICLE PROTEIN"/>
    <property type="match status" value="1"/>
</dbReference>
<keyword evidence="1 3" id="KW-0193">Cuticle</keyword>
<feature type="signal peptide" evidence="5">
    <location>
        <begin position="1"/>
        <end position="17"/>
    </location>
</feature>
<organism evidence="6 7">
    <name type="scientific">Plutella xylostella</name>
    <name type="common">Diamondback moth</name>
    <name type="synonym">Plutella maculipennis</name>
    <dbReference type="NCBI Taxonomy" id="51655"/>
    <lineage>
        <taxon>Eukaryota</taxon>
        <taxon>Metazoa</taxon>
        <taxon>Ecdysozoa</taxon>
        <taxon>Arthropoda</taxon>
        <taxon>Hexapoda</taxon>
        <taxon>Insecta</taxon>
        <taxon>Pterygota</taxon>
        <taxon>Neoptera</taxon>
        <taxon>Endopterygota</taxon>
        <taxon>Lepidoptera</taxon>
        <taxon>Glossata</taxon>
        <taxon>Ditrysia</taxon>
        <taxon>Yponomeutoidea</taxon>
        <taxon>Plutellidae</taxon>
        <taxon>Plutella</taxon>
    </lineage>
</organism>
<evidence type="ECO:0000256" key="5">
    <source>
        <dbReference type="SAM" id="SignalP"/>
    </source>
</evidence>
<keyword evidence="2 5" id="KW-0732">Signal</keyword>
<dbReference type="InterPro" id="IPR031311">
    <property type="entry name" value="CHIT_BIND_RR_consensus"/>
</dbReference>
<dbReference type="InterPro" id="IPR000618">
    <property type="entry name" value="Insect_cuticle"/>
</dbReference>
<name>A0ABQ7Q2J9_PLUXY</name>